<protein>
    <recommendedName>
        <fullName evidence="3">NTF2-like domain-containing protein</fullName>
    </recommendedName>
</protein>
<dbReference type="SUPFAM" id="SSF54427">
    <property type="entry name" value="NTF2-like"/>
    <property type="match status" value="1"/>
</dbReference>
<evidence type="ECO:0000313" key="2">
    <source>
        <dbReference type="Proteomes" id="UP001141806"/>
    </source>
</evidence>
<accession>A0A9Q0GRH0</accession>
<comment type="caution">
    <text evidence="1">The sequence shown here is derived from an EMBL/GenBank/DDBJ whole genome shotgun (WGS) entry which is preliminary data.</text>
</comment>
<dbReference type="PANTHER" id="PTHR31094:SF2">
    <property type="entry name" value="RIKEN CDNA 2310061I04 GENE"/>
    <property type="match status" value="1"/>
</dbReference>
<reference evidence="1" key="1">
    <citation type="journal article" date="2023" name="Plant J.">
        <title>The genome of the king protea, Protea cynaroides.</title>
        <authorList>
            <person name="Chang J."/>
            <person name="Duong T.A."/>
            <person name="Schoeman C."/>
            <person name="Ma X."/>
            <person name="Roodt D."/>
            <person name="Barker N."/>
            <person name="Li Z."/>
            <person name="Van de Peer Y."/>
            <person name="Mizrachi E."/>
        </authorList>
    </citation>
    <scope>NUCLEOTIDE SEQUENCE</scope>
    <source>
        <tissue evidence="1">Young leaves</tissue>
    </source>
</reference>
<organism evidence="1 2">
    <name type="scientific">Protea cynaroides</name>
    <dbReference type="NCBI Taxonomy" id="273540"/>
    <lineage>
        <taxon>Eukaryota</taxon>
        <taxon>Viridiplantae</taxon>
        <taxon>Streptophyta</taxon>
        <taxon>Embryophyta</taxon>
        <taxon>Tracheophyta</taxon>
        <taxon>Spermatophyta</taxon>
        <taxon>Magnoliopsida</taxon>
        <taxon>Proteales</taxon>
        <taxon>Proteaceae</taxon>
        <taxon>Protea</taxon>
    </lineage>
</organism>
<dbReference type="Proteomes" id="UP001141806">
    <property type="component" value="Unassembled WGS sequence"/>
</dbReference>
<evidence type="ECO:0008006" key="3">
    <source>
        <dbReference type="Google" id="ProtNLM"/>
    </source>
</evidence>
<evidence type="ECO:0000313" key="1">
    <source>
        <dbReference type="EMBL" id="KAJ4950409.1"/>
    </source>
</evidence>
<dbReference type="AlphaFoldDB" id="A0A9Q0GRH0"/>
<dbReference type="InterPro" id="IPR018790">
    <property type="entry name" value="DUF2358"/>
</dbReference>
<sequence length="281" mass="32532">MAFLFPSPGISSVSVGFKYGISLKLCSITNPRNSRNFRNLRERGKLGIRFSGVRVGDCSGTKDGEMMESGCENKERISWQFSSPVTKQNREAEEKQNYYVNLGYAIRTLRDDLREIFDRELCLDIYRDDIAFKDPLNTFVGKQNYKSLFWALRFHGRVFFKALWVDILSMWQPFESVIMVRWTVHGIPRVPWESRGRFDCTSEYKLDKNGKIFEHRVDNIAFNSPPKLQVLAVGGLIQSFGYPSTPEPTYFEISFSLLMKSILFFRGEVPSGFYNCSHLKI</sequence>
<proteinExistence type="predicted"/>
<name>A0A9Q0GRH0_9MAGN</name>
<dbReference type="EMBL" id="JAMYWD010000012">
    <property type="protein sequence ID" value="KAJ4950409.1"/>
    <property type="molecule type" value="Genomic_DNA"/>
</dbReference>
<dbReference type="InterPro" id="IPR032710">
    <property type="entry name" value="NTF2-like_dom_sf"/>
</dbReference>
<gene>
    <name evidence="1" type="ORF">NE237_027241</name>
</gene>
<keyword evidence="2" id="KW-1185">Reference proteome</keyword>
<dbReference type="OrthoDB" id="44820at2759"/>
<dbReference type="Pfam" id="PF10184">
    <property type="entry name" value="DUF2358"/>
    <property type="match status" value="1"/>
</dbReference>
<dbReference type="PANTHER" id="PTHR31094">
    <property type="entry name" value="RIKEN CDNA 2310061I04 GENE"/>
    <property type="match status" value="1"/>
</dbReference>